<dbReference type="Gene3D" id="2.102.10.10">
    <property type="entry name" value="Rieske [2Fe-2S] iron-sulphur domain"/>
    <property type="match status" value="1"/>
</dbReference>
<name>A0A0U3HZ86_9MICC</name>
<proteinExistence type="predicted"/>
<dbReference type="PANTHER" id="PTHR21496">
    <property type="entry name" value="FERREDOXIN-RELATED"/>
    <property type="match status" value="1"/>
</dbReference>
<dbReference type="EMBL" id="CP013254">
    <property type="protein sequence ID" value="ALU40263.1"/>
    <property type="molecule type" value="Genomic_DNA"/>
</dbReference>
<evidence type="ECO:0000256" key="3">
    <source>
        <dbReference type="ARBA" id="ARBA00023004"/>
    </source>
</evidence>
<organism evidence="7 9">
    <name type="scientific">Kocuria flava</name>
    <dbReference type="NCBI Taxonomy" id="446860"/>
    <lineage>
        <taxon>Bacteria</taxon>
        <taxon>Bacillati</taxon>
        <taxon>Actinomycetota</taxon>
        <taxon>Actinomycetes</taxon>
        <taxon>Micrococcales</taxon>
        <taxon>Micrococcaceae</taxon>
        <taxon>Kocuria</taxon>
    </lineage>
</organism>
<dbReference type="InterPro" id="IPR019251">
    <property type="entry name" value="DUF2231_TM"/>
</dbReference>
<dbReference type="GO" id="GO:0051537">
    <property type="term" value="F:2 iron, 2 sulfur cluster binding"/>
    <property type="evidence" value="ECO:0007669"/>
    <property type="project" value="UniProtKB-KW"/>
</dbReference>
<reference evidence="7 9" key="1">
    <citation type="submission" date="2015-11" db="EMBL/GenBank/DDBJ databases">
        <title>Complete Genome Sequence of Kocuria flava strain HO-9041.</title>
        <authorList>
            <person name="Zhou M."/>
            <person name="Dai J."/>
        </authorList>
    </citation>
    <scope>NUCLEOTIDE SEQUENCE [LARGE SCALE GENOMIC DNA]</scope>
    <source>
        <strain evidence="7 9">HO-9041</strain>
    </source>
</reference>
<dbReference type="InterPro" id="IPR017941">
    <property type="entry name" value="Rieske_2Fe-2S"/>
</dbReference>
<evidence type="ECO:0000313" key="9">
    <source>
        <dbReference type="Proteomes" id="UP000057181"/>
    </source>
</evidence>
<dbReference type="GO" id="GO:0016705">
    <property type="term" value="F:oxidoreductase activity, acting on paired donors, with incorporation or reduction of molecular oxygen"/>
    <property type="evidence" value="ECO:0007669"/>
    <property type="project" value="UniProtKB-ARBA"/>
</dbReference>
<evidence type="ECO:0000256" key="5">
    <source>
        <dbReference type="SAM" id="MobiDB-lite"/>
    </source>
</evidence>
<dbReference type="Proteomes" id="UP000321155">
    <property type="component" value="Unassembled WGS sequence"/>
</dbReference>
<dbReference type="AlphaFoldDB" id="A0A0U3HZ86"/>
<keyword evidence="1" id="KW-0001">2Fe-2S</keyword>
<evidence type="ECO:0000256" key="2">
    <source>
        <dbReference type="ARBA" id="ARBA00022723"/>
    </source>
</evidence>
<accession>A0A0U3HZ86</accession>
<evidence type="ECO:0000313" key="10">
    <source>
        <dbReference type="Proteomes" id="UP000321155"/>
    </source>
</evidence>
<dbReference type="Pfam" id="PF00355">
    <property type="entry name" value="Rieske"/>
    <property type="match status" value="1"/>
</dbReference>
<feature type="region of interest" description="Disordered" evidence="5">
    <location>
        <begin position="260"/>
        <end position="284"/>
    </location>
</feature>
<dbReference type="Proteomes" id="UP000057181">
    <property type="component" value="Chromosome"/>
</dbReference>
<dbReference type="GO" id="GO:0046872">
    <property type="term" value="F:metal ion binding"/>
    <property type="evidence" value="ECO:0007669"/>
    <property type="project" value="UniProtKB-KW"/>
</dbReference>
<keyword evidence="4" id="KW-0411">Iron-sulfur</keyword>
<reference evidence="8 10" key="2">
    <citation type="submission" date="2019-07" db="EMBL/GenBank/DDBJ databases">
        <title>Whole genome shotgun sequence of Kocuria flava NBRC 107626.</title>
        <authorList>
            <person name="Hosoyama A."/>
            <person name="Uohara A."/>
            <person name="Ohji S."/>
            <person name="Ichikawa N."/>
        </authorList>
    </citation>
    <scope>NUCLEOTIDE SEQUENCE [LARGE SCALE GENOMIC DNA]</scope>
    <source>
        <strain evidence="8 10">NBRC 107626</strain>
    </source>
</reference>
<evidence type="ECO:0000259" key="6">
    <source>
        <dbReference type="PROSITE" id="PS51296"/>
    </source>
</evidence>
<dbReference type="RefSeq" id="WP_058858963.1">
    <property type="nucleotide sequence ID" value="NZ_BJZR01000043.1"/>
</dbReference>
<keyword evidence="10" id="KW-1185">Reference proteome</keyword>
<dbReference type="PROSITE" id="PS51296">
    <property type="entry name" value="RIESKE"/>
    <property type="match status" value="1"/>
</dbReference>
<keyword evidence="2" id="KW-0479">Metal-binding</keyword>
<evidence type="ECO:0000256" key="1">
    <source>
        <dbReference type="ARBA" id="ARBA00022714"/>
    </source>
</evidence>
<dbReference type="OrthoDB" id="9795104at2"/>
<dbReference type="EMBL" id="BJZR01000043">
    <property type="protein sequence ID" value="GEO92421.1"/>
    <property type="molecule type" value="Genomic_DNA"/>
</dbReference>
<dbReference type="CDD" id="cd03467">
    <property type="entry name" value="Rieske"/>
    <property type="match status" value="1"/>
</dbReference>
<dbReference type="GO" id="GO:0004497">
    <property type="term" value="F:monooxygenase activity"/>
    <property type="evidence" value="ECO:0007669"/>
    <property type="project" value="UniProtKB-ARBA"/>
</dbReference>
<feature type="domain" description="Rieske" evidence="6">
    <location>
        <begin position="184"/>
        <end position="279"/>
    </location>
</feature>
<dbReference type="InterPro" id="IPR036922">
    <property type="entry name" value="Rieske_2Fe-2S_sf"/>
</dbReference>
<dbReference type="PANTHER" id="PTHR21496:SF23">
    <property type="entry name" value="3-PHENYLPROPIONATE_CINNAMIC ACID DIOXYGENASE FERREDOXIN SUBUNIT"/>
    <property type="match status" value="1"/>
</dbReference>
<gene>
    <name evidence="7" type="ORF">AS188_11440</name>
    <name evidence="8" type="ORF">KFL01_17270</name>
</gene>
<dbReference type="SUPFAM" id="SSF50022">
    <property type="entry name" value="ISP domain"/>
    <property type="match status" value="1"/>
</dbReference>
<dbReference type="STRING" id="446860.AS188_11440"/>
<protein>
    <submittedName>
        <fullName evidence="7">Iron-sulfur protein</fullName>
    </submittedName>
</protein>
<dbReference type="KEGG" id="kfv:AS188_11440"/>
<dbReference type="Pfam" id="PF09990">
    <property type="entry name" value="DUF2231"/>
    <property type="match status" value="1"/>
</dbReference>
<evidence type="ECO:0000256" key="4">
    <source>
        <dbReference type="ARBA" id="ARBA00023014"/>
    </source>
</evidence>
<evidence type="ECO:0000313" key="8">
    <source>
        <dbReference type="EMBL" id="GEO92421.1"/>
    </source>
</evidence>
<keyword evidence="3" id="KW-0408">Iron</keyword>
<sequence>MSVFDDLARRIERWSALDRAADPLATAVARAARPGPVRDLLSGAVLGHPLHPLLTDVPIGAWTMAGLLDLVGGRAAAPAADVLVATGVAAAVPTAATGLHDWSDTRGGPRRVGLVHAAANSAALGFYTASLLARLRGRRTAGKALGLAGLGALTAGGYLGGHLSYVEGVGVNRTAWRRGPARWTDVAAAGELPEGEPRRVVAGRVSLVLVREGERVHALDSVCSHMGGPLDEGEVAGGCVRCPWHGSVFRLADGSVVHGPATSPQPAYETRVEQDRVQVRARPR</sequence>
<evidence type="ECO:0000313" key="7">
    <source>
        <dbReference type="EMBL" id="ALU40263.1"/>
    </source>
</evidence>